<evidence type="ECO:0000313" key="3">
    <source>
        <dbReference type="Proteomes" id="UP001378188"/>
    </source>
</evidence>
<comment type="caution">
    <text evidence="2">The sequence shown here is derived from an EMBL/GenBank/DDBJ whole genome shotgun (WGS) entry which is preliminary data.</text>
</comment>
<organism evidence="2 3">
    <name type="scientific">Microbaculum marinum</name>
    <dbReference type="NCBI Taxonomy" id="1764581"/>
    <lineage>
        <taxon>Bacteria</taxon>
        <taxon>Pseudomonadati</taxon>
        <taxon>Pseudomonadota</taxon>
        <taxon>Alphaproteobacteria</taxon>
        <taxon>Hyphomicrobiales</taxon>
        <taxon>Tepidamorphaceae</taxon>
        <taxon>Microbaculum</taxon>
    </lineage>
</organism>
<accession>A0AAW9RQP6</accession>
<keyword evidence="3" id="KW-1185">Reference proteome</keyword>
<protein>
    <submittedName>
        <fullName evidence="2">DUF1376 domain-containing protein</fullName>
    </submittedName>
</protein>
<dbReference type="RefSeq" id="WP_340328967.1">
    <property type="nucleotide sequence ID" value="NZ_JAZHOF010000003.1"/>
</dbReference>
<feature type="region of interest" description="Disordered" evidence="1">
    <location>
        <begin position="89"/>
        <end position="153"/>
    </location>
</feature>
<sequence>MPLYVADYLADTGHLSTVEHGAYLLLIMHYWQNGGLPDDDRKLARICRMPVKEWSEIRETLADLFECDWQHKRIAGELATACETMAKRSAAGRAGASARYSKRSSNRTASAKQSNAPTPSPTPRTPIQVDETPAEGERDVGQAGVPLSRGGAS</sequence>
<dbReference type="EMBL" id="JAZHOF010000003">
    <property type="protein sequence ID" value="MEJ8571264.1"/>
    <property type="molecule type" value="Genomic_DNA"/>
</dbReference>
<name>A0AAW9RQP6_9HYPH</name>
<dbReference type="Pfam" id="PF07120">
    <property type="entry name" value="DUF1376"/>
    <property type="match status" value="1"/>
</dbReference>
<dbReference type="InterPro" id="IPR010781">
    <property type="entry name" value="DUF1376"/>
</dbReference>
<gene>
    <name evidence="2" type="ORF">V3328_07255</name>
</gene>
<dbReference type="AlphaFoldDB" id="A0AAW9RQP6"/>
<feature type="compositionally biased region" description="Polar residues" evidence="1">
    <location>
        <begin position="106"/>
        <end position="117"/>
    </location>
</feature>
<proteinExistence type="predicted"/>
<feature type="compositionally biased region" description="Low complexity" evidence="1">
    <location>
        <begin position="89"/>
        <end position="99"/>
    </location>
</feature>
<dbReference type="Proteomes" id="UP001378188">
    <property type="component" value="Unassembled WGS sequence"/>
</dbReference>
<reference evidence="2 3" key="1">
    <citation type="submission" date="2024-02" db="EMBL/GenBank/DDBJ databases">
        <title>Genome analysis and characterization of Microbaculum marinisediminis sp. nov., isolated from marine sediment.</title>
        <authorList>
            <person name="Du Z.-J."/>
            <person name="Ye Y.-Q."/>
            <person name="Zhang Z.-R."/>
            <person name="Yuan S.-M."/>
            <person name="Zhang X.-Y."/>
        </authorList>
    </citation>
    <scope>NUCLEOTIDE SEQUENCE [LARGE SCALE GENOMIC DNA]</scope>
    <source>
        <strain evidence="2 3">SDUM1044001</strain>
    </source>
</reference>
<evidence type="ECO:0000313" key="2">
    <source>
        <dbReference type="EMBL" id="MEJ8571264.1"/>
    </source>
</evidence>
<evidence type="ECO:0000256" key="1">
    <source>
        <dbReference type="SAM" id="MobiDB-lite"/>
    </source>
</evidence>